<proteinExistence type="predicted"/>
<gene>
    <name evidence="2" type="ORF">CYMTET_32696</name>
</gene>
<dbReference type="AlphaFoldDB" id="A0AAE0FEC3"/>
<name>A0AAE0FEC3_9CHLO</name>
<reference evidence="2 3" key="1">
    <citation type="journal article" date="2015" name="Genome Biol. Evol.">
        <title>Comparative Genomics of a Bacterivorous Green Alga Reveals Evolutionary Causalities and Consequences of Phago-Mixotrophic Mode of Nutrition.</title>
        <authorList>
            <person name="Burns J.A."/>
            <person name="Paasch A."/>
            <person name="Narechania A."/>
            <person name="Kim E."/>
        </authorList>
    </citation>
    <scope>NUCLEOTIDE SEQUENCE [LARGE SCALE GENOMIC DNA]</scope>
    <source>
        <strain evidence="2 3">PLY_AMNH</strain>
    </source>
</reference>
<evidence type="ECO:0000313" key="2">
    <source>
        <dbReference type="EMBL" id="KAK3258251.1"/>
    </source>
</evidence>
<protein>
    <submittedName>
        <fullName evidence="2">Uncharacterized protein</fullName>
    </submittedName>
</protein>
<evidence type="ECO:0000313" key="3">
    <source>
        <dbReference type="Proteomes" id="UP001190700"/>
    </source>
</evidence>
<dbReference type="EMBL" id="LGRX02019690">
    <property type="protein sequence ID" value="KAK3258251.1"/>
    <property type="molecule type" value="Genomic_DNA"/>
</dbReference>
<sequence length="75" mass="8224">VKESNILVSNKVAEMRGELMAKMSEDKEALLEMKDAIISRLPPQPSATAYEAAPSKDPVTDTSREGQAAHWQTPQ</sequence>
<comment type="caution">
    <text evidence="2">The sequence shown here is derived from an EMBL/GenBank/DDBJ whole genome shotgun (WGS) entry which is preliminary data.</text>
</comment>
<accession>A0AAE0FEC3</accession>
<feature type="non-terminal residue" evidence="2">
    <location>
        <position position="1"/>
    </location>
</feature>
<organism evidence="2 3">
    <name type="scientific">Cymbomonas tetramitiformis</name>
    <dbReference type="NCBI Taxonomy" id="36881"/>
    <lineage>
        <taxon>Eukaryota</taxon>
        <taxon>Viridiplantae</taxon>
        <taxon>Chlorophyta</taxon>
        <taxon>Pyramimonadophyceae</taxon>
        <taxon>Pyramimonadales</taxon>
        <taxon>Pyramimonadaceae</taxon>
        <taxon>Cymbomonas</taxon>
    </lineage>
</organism>
<feature type="region of interest" description="Disordered" evidence="1">
    <location>
        <begin position="42"/>
        <end position="75"/>
    </location>
</feature>
<evidence type="ECO:0000256" key="1">
    <source>
        <dbReference type="SAM" id="MobiDB-lite"/>
    </source>
</evidence>
<keyword evidence="3" id="KW-1185">Reference proteome</keyword>
<dbReference type="Proteomes" id="UP001190700">
    <property type="component" value="Unassembled WGS sequence"/>
</dbReference>